<proteinExistence type="inferred from homology"/>
<evidence type="ECO:0000256" key="9">
    <source>
        <dbReference type="SAM" id="Phobius"/>
    </source>
</evidence>
<evidence type="ECO:0000256" key="8">
    <source>
        <dbReference type="PIRNR" id="PIRNR016661"/>
    </source>
</evidence>
<evidence type="ECO:0000256" key="6">
    <source>
        <dbReference type="ARBA" id="ARBA00022989"/>
    </source>
</evidence>
<organism evidence="10 11">
    <name type="scientific">Paenibacillus hemerocallicola</name>
    <dbReference type="NCBI Taxonomy" id="1172614"/>
    <lineage>
        <taxon>Bacteria</taxon>
        <taxon>Bacillati</taxon>
        <taxon>Bacillota</taxon>
        <taxon>Bacilli</taxon>
        <taxon>Bacillales</taxon>
        <taxon>Paenibacillaceae</taxon>
        <taxon>Paenibacillus</taxon>
    </lineage>
</organism>
<keyword evidence="6 9" id="KW-1133">Transmembrane helix</keyword>
<keyword evidence="4 8" id="KW-1003">Cell membrane</keyword>
<dbReference type="Proteomes" id="UP000307943">
    <property type="component" value="Unassembled WGS sequence"/>
</dbReference>
<comment type="similarity">
    <text evidence="2 8">Belongs to the BioY family.</text>
</comment>
<feature type="transmembrane region" description="Helical" evidence="9">
    <location>
        <begin position="47"/>
        <end position="72"/>
    </location>
</feature>
<evidence type="ECO:0000256" key="7">
    <source>
        <dbReference type="ARBA" id="ARBA00023136"/>
    </source>
</evidence>
<dbReference type="Pfam" id="PF02632">
    <property type="entry name" value="BioY"/>
    <property type="match status" value="1"/>
</dbReference>
<name>A0A5C4SVM9_9BACL</name>
<feature type="transmembrane region" description="Helical" evidence="9">
    <location>
        <begin position="12"/>
        <end position="35"/>
    </location>
</feature>
<keyword evidence="5 9" id="KW-0812">Transmembrane</keyword>
<gene>
    <name evidence="10" type="ORF">FE784_38830</name>
</gene>
<keyword evidence="3 8" id="KW-0813">Transport</keyword>
<accession>A0A5C4SVM9</accession>
<dbReference type="OrthoDB" id="9803495at2"/>
<evidence type="ECO:0000256" key="5">
    <source>
        <dbReference type="ARBA" id="ARBA00022692"/>
    </source>
</evidence>
<sequence>MKSDRPLLTVRGLVFSALFGALMSVMSLATIRIGVSPVPITLENMAVMLAGAVLGAFYGFFSIFMVVFLLALGLPLLHLNGGLGLLLGPTGGFIWMFPVSALLIGWFVGKIKGNGWASYVAVFLVIEVFGSLLLYLSGVPWFAHKYNVPLSNALAMSCFPYLPGDVVKAIAVTLIVMPIRRVFPRLR</sequence>
<reference evidence="10 11" key="1">
    <citation type="submission" date="2019-05" db="EMBL/GenBank/DDBJ databases">
        <title>We sequenced the genome of Paenibacillus hemerocallicola KCTC 33185 for further insight into its adaptation and study the phylogeny of Paenibacillus.</title>
        <authorList>
            <person name="Narsing Rao M.P."/>
        </authorList>
    </citation>
    <scope>NUCLEOTIDE SEQUENCE [LARGE SCALE GENOMIC DNA]</scope>
    <source>
        <strain evidence="10 11">KCTC 33185</strain>
    </source>
</reference>
<comment type="caution">
    <text evidence="10">The sequence shown here is derived from an EMBL/GenBank/DDBJ whole genome shotgun (WGS) entry which is preliminary data.</text>
</comment>
<dbReference type="Gene3D" id="1.10.1760.20">
    <property type="match status" value="1"/>
</dbReference>
<dbReference type="AlphaFoldDB" id="A0A5C4SVM9"/>
<dbReference type="PANTHER" id="PTHR34295:SF4">
    <property type="entry name" value="BIOTIN TRANSPORTER BIOY-RELATED"/>
    <property type="match status" value="1"/>
</dbReference>
<dbReference type="GO" id="GO:0015225">
    <property type="term" value="F:biotin transmembrane transporter activity"/>
    <property type="evidence" value="ECO:0007669"/>
    <property type="project" value="UniProtKB-UniRule"/>
</dbReference>
<evidence type="ECO:0000256" key="3">
    <source>
        <dbReference type="ARBA" id="ARBA00022448"/>
    </source>
</evidence>
<keyword evidence="11" id="KW-1185">Reference proteome</keyword>
<feature type="transmembrane region" description="Helical" evidence="9">
    <location>
        <begin position="159"/>
        <end position="179"/>
    </location>
</feature>
<evidence type="ECO:0000313" key="10">
    <source>
        <dbReference type="EMBL" id="TNJ56712.1"/>
    </source>
</evidence>
<dbReference type="PIRSF" id="PIRSF016661">
    <property type="entry name" value="BioY"/>
    <property type="match status" value="1"/>
</dbReference>
<comment type="subcellular location">
    <subcellularLocation>
        <location evidence="1 8">Cell membrane</location>
        <topology evidence="1 8">Multi-pass membrane protein</topology>
    </subcellularLocation>
</comment>
<protein>
    <recommendedName>
        <fullName evidence="8">Biotin transporter</fullName>
    </recommendedName>
</protein>
<feature type="transmembrane region" description="Helical" evidence="9">
    <location>
        <begin position="116"/>
        <end position="139"/>
    </location>
</feature>
<evidence type="ECO:0000256" key="2">
    <source>
        <dbReference type="ARBA" id="ARBA00010692"/>
    </source>
</evidence>
<dbReference type="PANTHER" id="PTHR34295">
    <property type="entry name" value="BIOTIN TRANSPORTER BIOY"/>
    <property type="match status" value="1"/>
</dbReference>
<evidence type="ECO:0000313" key="11">
    <source>
        <dbReference type="Proteomes" id="UP000307943"/>
    </source>
</evidence>
<dbReference type="EMBL" id="VDCQ01000106">
    <property type="protein sequence ID" value="TNJ56712.1"/>
    <property type="molecule type" value="Genomic_DNA"/>
</dbReference>
<keyword evidence="7 8" id="KW-0472">Membrane</keyword>
<feature type="transmembrane region" description="Helical" evidence="9">
    <location>
        <begin position="92"/>
        <end position="109"/>
    </location>
</feature>
<dbReference type="GO" id="GO:0005886">
    <property type="term" value="C:plasma membrane"/>
    <property type="evidence" value="ECO:0007669"/>
    <property type="project" value="UniProtKB-SubCell"/>
</dbReference>
<evidence type="ECO:0000256" key="1">
    <source>
        <dbReference type="ARBA" id="ARBA00004651"/>
    </source>
</evidence>
<dbReference type="RefSeq" id="WP_139607667.1">
    <property type="nucleotide sequence ID" value="NZ_VDCQ01000106.1"/>
</dbReference>
<dbReference type="InterPro" id="IPR003784">
    <property type="entry name" value="BioY"/>
</dbReference>
<evidence type="ECO:0000256" key="4">
    <source>
        <dbReference type="ARBA" id="ARBA00022475"/>
    </source>
</evidence>